<keyword evidence="3" id="KW-1185">Reference proteome</keyword>
<dbReference type="GeneID" id="89484937"/>
<organism evidence="2 3">
    <name type="scientific">Streptomyces hygroscopicus</name>
    <dbReference type="NCBI Taxonomy" id="1912"/>
    <lineage>
        <taxon>Bacteria</taxon>
        <taxon>Bacillati</taxon>
        <taxon>Actinomycetota</taxon>
        <taxon>Actinomycetes</taxon>
        <taxon>Kitasatosporales</taxon>
        <taxon>Streptomycetaceae</taxon>
        <taxon>Streptomyces</taxon>
        <taxon>Streptomyces violaceusniger group</taxon>
    </lineage>
</organism>
<gene>
    <name evidence="2" type="ORF">TPA0910_54390</name>
</gene>
<dbReference type="Proteomes" id="UP001054854">
    <property type="component" value="Unassembled WGS sequence"/>
</dbReference>
<sequence length="63" mass="6614">MPSPMSVPAPHGTASFAPEAAQSNPVLARVAARVRQRLEAEQAATNRTGDGTHAASLIWPRPL</sequence>
<dbReference type="RefSeq" id="WP_079115648.1">
    <property type="nucleotide sequence ID" value="NZ_BNEK01000005.1"/>
</dbReference>
<feature type="region of interest" description="Disordered" evidence="1">
    <location>
        <begin position="39"/>
        <end position="63"/>
    </location>
</feature>
<feature type="region of interest" description="Disordered" evidence="1">
    <location>
        <begin position="1"/>
        <end position="23"/>
    </location>
</feature>
<name>A0ABQ3U6H4_STRHY</name>
<dbReference type="EMBL" id="BNEK01000005">
    <property type="protein sequence ID" value="GHJ31006.1"/>
    <property type="molecule type" value="Genomic_DNA"/>
</dbReference>
<accession>A0ABQ3U6H4</accession>
<evidence type="ECO:0000256" key="1">
    <source>
        <dbReference type="SAM" id="MobiDB-lite"/>
    </source>
</evidence>
<reference evidence="2" key="1">
    <citation type="submission" date="2024-05" db="EMBL/GenBank/DDBJ databases">
        <title>Whole genome shotgun sequence of Streptomyces hygroscopicus NBRC 113678.</title>
        <authorList>
            <person name="Komaki H."/>
            <person name="Tamura T."/>
        </authorList>
    </citation>
    <scope>NUCLEOTIDE SEQUENCE</scope>
    <source>
        <strain evidence="2">N11-34</strain>
    </source>
</reference>
<protein>
    <submittedName>
        <fullName evidence="2">Uncharacterized protein</fullName>
    </submittedName>
</protein>
<evidence type="ECO:0000313" key="2">
    <source>
        <dbReference type="EMBL" id="GHJ31006.1"/>
    </source>
</evidence>
<proteinExistence type="predicted"/>
<dbReference type="NCBIfam" id="NF041708">
    <property type="entry name" value="RiPP_phane_HaaA"/>
    <property type="match status" value="1"/>
</dbReference>
<comment type="caution">
    <text evidence="2">The sequence shown here is derived from an EMBL/GenBank/DDBJ whole genome shotgun (WGS) entry which is preliminary data.</text>
</comment>
<evidence type="ECO:0000313" key="3">
    <source>
        <dbReference type="Proteomes" id="UP001054854"/>
    </source>
</evidence>